<feature type="chain" id="PRO_5047100105" description="Porin" evidence="1">
    <location>
        <begin position="22"/>
        <end position="105"/>
    </location>
</feature>
<protein>
    <recommendedName>
        <fullName evidence="4">Porin</fullName>
    </recommendedName>
</protein>
<dbReference type="EMBL" id="JAUSVV010000002">
    <property type="protein sequence ID" value="MDQ0441705.1"/>
    <property type="molecule type" value="Genomic_DNA"/>
</dbReference>
<reference evidence="2 3" key="1">
    <citation type="submission" date="2023-07" db="EMBL/GenBank/DDBJ databases">
        <title>Genomic Encyclopedia of Type Strains, Phase IV (KMG-IV): sequencing the most valuable type-strain genomes for metagenomic binning, comparative biology and taxonomic classification.</title>
        <authorList>
            <person name="Goeker M."/>
        </authorList>
    </citation>
    <scope>NUCLEOTIDE SEQUENCE [LARGE SCALE GENOMIC DNA]</scope>
    <source>
        <strain evidence="2 3">DSM 19562</strain>
    </source>
</reference>
<dbReference type="RefSeq" id="WP_238251434.1">
    <property type="nucleotide sequence ID" value="NZ_BPQX01000051.1"/>
</dbReference>
<evidence type="ECO:0000313" key="3">
    <source>
        <dbReference type="Proteomes" id="UP001236369"/>
    </source>
</evidence>
<dbReference type="Proteomes" id="UP001236369">
    <property type="component" value="Unassembled WGS sequence"/>
</dbReference>
<organism evidence="2 3">
    <name type="scientific">Methylobacterium persicinum</name>
    <dbReference type="NCBI Taxonomy" id="374426"/>
    <lineage>
        <taxon>Bacteria</taxon>
        <taxon>Pseudomonadati</taxon>
        <taxon>Pseudomonadota</taxon>
        <taxon>Alphaproteobacteria</taxon>
        <taxon>Hyphomicrobiales</taxon>
        <taxon>Methylobacteriaceae</taxon>
        <taxon>Methylobacterium</taxon>
    </lineage>
</organism>
<evidence type="ECO:0008006" key="4">
    <source>
        <dbReference type="Google" id="ProtNLM"/>
    </source>
</evidence>
<accession>A0ABU0HHD3</accession>
<keyword evidence="1" id="KW-0732">Signal</keyword>
<keyword evidence="3" id="KW-1185">Reference proteome</keyword>
<comment type="caution">
    <text evidence="2">The sequence shown here is derived from an EMBL/GenBank/DDBJ whole genome shotgun (WGS) entry which is preliminary data.</text>
</comment>
<feature type="signal peptide" evidence="1">
    <location>
        <begin position="1"/>
        <end position="21"/>
    </location>
</feature>
<gene>
    <name evidence="2" type="ORF">QO016_001188</name>
</gene>
<proteinExistence type="predicted"/>
<name>A0ABU0HHD3_9HYPH</name>
<evidence type="ECO:0000256" key="1">
    <source>
        <dbReference type="SAM" id="SignalP"/>
    </source>
</evidence>
<sequence>MMNRSILVLVACCAGATGASALDLDLAKIGPTMEACPGKAGFVRMPGSHNCTRLTGRVAAGVDARAGAGGAAAAPVVAGRIAVDNRAQTDLGEVRTYVRVGNGRR</sequence>
<evidence type="ECO:0000313" key="2">
    <source>
        <dbReference type="EMBL" id="MDQ0441705.1"/>
    </source>
</evidence>